<proteinExistence type="predicted"/>
<dbReference type="AlphaFoldDB" id="A0A0A9CRN7"/>
<dbReference type="EMBL" id="GBRH01221840">
    <property type="protein sequence ID" value="JAD76055.1"/>
    <property type="molecule type" value="Transcribed_RNA"/>
</dbReference>
<protein>
    <submittedName>
        <fullName evidence="1">Uncharacterized protein</fullName>
    </submittedName>
</protein>
<sequence length="31" mass="3805">MVYFISRIWKTFNARRKLAMLNCPISDILRF</sequence>
<accession>A0A0A9CRN7</accession>
<organism evidence="1">
    <name type="scientific">Arundo donax</name>
    <name type="common">Giant reed</name>
    <name type="synonym">Donax arundinaceus</name>
    <dbReference type="NCBI Taxonomy" id="35708"/>
    <lineage>
        <taxon>Eukaryota</taxon>
        <taxon>Viridiplantae</taxon>
        <taxon>Streptophyta</taxon>
        <taxon>Embryophyta</taxon>
        <taxon>Tracheophyta</taxon>
        <taxon>Spermatophyta</taxon>
        <taxon>Magnoliopsida</taxon>
        <taxon>Liliopsida</taxon>
        <taxon>Poales</taxon>
        <taxon>Poaceae</taxon>
        <taxon>PACMAD clade</taxon>
        <taxon>Arundinoideae</taxon>
        <taxon>Arundineae</taxon>
        <taxon>Arundo</taxon>
    </lineage>
</organism>
<name>A0A0A9CRN7_ARUDO</name>
<reference evidence="1" key="2">
    <citation type="journal article" date="2015" name="Data Brief">
        <title>Shoot transcriptome of the giant reed, Arundo donax.</title>
        <authorList>
            <person name="Barrero R.A."/>
            <person name="Guerrero F.D."/>
            <person name="Moolhuijzen P."/>
            <person name="Goolsby J.A."/>
            <person name="Tidwell J."/>
            <person name="Bellgard S.E."/>
            <person name="Bellgard M.I."/>
        </authorList>
    </citation>
    <scope>NUCLEOTIDE SEQUENCE</scope>
    <source>
        <tissue evidence="1">Shoot tissue taken approximately 20 cm above the soil surface</tissue>
    </source>
</reference>
<evidence type="ECO:0000313" key="1">
    <source>
        <dbReference type="EMBL" id="JAD76055.1"/>
    </source>
</evidence>
<reference evidence="1" key="1">
    <citation type="submission" date="2014-09" db="EMBL/GenBank/DDBJ databases">
        <authorList>
            <person name="Magalhaes I.L.F."/>
            <person name="Oliveira U."/>
            <person name="Santos F.R."/>
            <person name="Vidigal T.H.D.A."/>
            <person name="Brescovit A.D."/>
            <person name="Santos A.J."/>
        </authorList>
    </citation>
    <scope>NUCLEOTIDE SEQUENCE</scope>
    <source>
        <tissue evidence="1">Shoot tissue taken approximately 20 cm above the soil surface</tissue>
    </source>
</reference>